<dbReference type="EMBL" id="CP032819">
    <property type="protein sequence ID" value="AZS30832.1"/>
    <property type="molecule type" value="Genomic_DNA"/>
</dbReference>
<evidence type="ECO:0000256" key="2">
    <source>
        <dbReference type="SAM" id="SignalP"/>
    </source>
</evidence>
<feature type="chain" id="PRO_5019428561" evidence="2">
    <location>
        <begin position="24"/>
        <end position="904"/>
    </location>
</feature>
<feature type="signal peptide" evidence="2">
    <location>
        <begin position="1"/>
        <end position="23"/>
    </location>
</feature>
<feature type="compositionally biased region" description="Basic and acidic residues" evidence="1">
    <location>
        <begin position="199"/>
        <end position="209"/>
    </location>
</feature>
<dbReference type="RefSeq" id="WP_106481392.1">
    <property type="nucleotide sequence ID" value="NZ_CP032819.1"/>
</dbReference>
<reference evidence="5 6" key="1">
    <citation type="submission" date="2018-10" db="EMBL/GenBank/DDBJ databases">
        <title>Butyricimonas faecalis sp. nov., isolated from human faeces and emended description of the genus Butyricimonas.</title>
        <authorList>
            <person name="Le Roy T."/>
            <person name="Van der Smissen P."/>
            <person name="Paquot A."/>
            <person name="Delzenne N."/>
            <person name="Muccioli G."/>
            <person name="Collet J.-F."/>
            <person name="Cani P.D."/>
        </authorList>
    </citation>
    <scope>NUCLEOTIDE SEQUENCE [LARGE SCALE GENOMIC DNA]</scope>
    <source>
        <strain evidence="5 6">H184</strain>
    </source>
</reference>
<dbReference type="OrthoDB" id="1099034at2"/>
<dbReference type="PANTHER" id="PTHR38478:SF1">
    <property type="entry name" value="ZINC DEPENDENT METALLOPROTEASE DOMAIN LIPOPROTEIN"/>
    <property type="match status" value="1"/>
</dbReference>
<evidence type="ECO:0000256" key="1">
    <source>
        <dbReference type="SAM" id="MobiDB-lite"/>
    </source>
</evidence>
<dbReference type="SUPFAM" id="SSF55486">
    <property type="entry name" value="Metalloproteases ('zincins'), catalytic domain"/>
    <property type="match status" value="1"/>
</dbReference>
<dbReference type="InterPro" id="IPR034032">
    <property type="entry name" value="Zn_MMP-like_bac"/>
</dbReference>
<dbReference type="PANTHER" id="PTHR38478">
    <property type="entry name" value="PEPTIDASE M1A AND M12B"/>
    <property type="match status" value="1"/>
</dbReference>
<gene>
    <name evidence="5" type="ORF">D8S85_15620</name>
</gene>
<accession>A0A3S9VWC7</accession>
<dbReference type="KEGG" id="buy:D8S85_15620"/>
<dbReference type="AlphaFoldDB" id="A0A3S9VWC7"/>
<dbReference type="InterPro" id="IPR033413">
    <property type="entry name" value="DUF5117"/>
</dbReference>
<protein>
    <submittedName>
        <fullName evidence="5">DUF5117 domain-containing protein</fullName>
    </submittedName>
</protein>
<feature type="region of interest" description="Disordered" evidence="1">
    <location>
        <begin position="26"/>
        <end position="48"/>
    </location>
</feature>
<evidence type="ECO:0000259" key="4">
    <source>
        <dbReference type="Pfam" id="PF17148"/>
    </source>
</evidence>
<evidence type="ECO:0000313" key="5">
    <source>
        <dbReference type="EMBL" id="AZS30832.1"/>
    </source>
</evidence>
<keyword evidence="6" id="KW-1185">Reference proteome</keyword>
<feature type="region of interest" description="Disordered" evidence="1">
    <location>
        <begin position="190"/>
        <end position="209"/>
    </location>
</feature>
<sequence length="904" mass="102776">MKTKKLYVGLLLAAMLAPCIGTSGVERKKETKKDEKTETKKDEKTETTKGKVTKYDKLLKKPGVVSAKGEFVTLHKIDKKVYLEYPLKYVGRRILIGGTVSSVSNPTFINVGYKYSNPLHLQVELQDSSVIFNKPNTSATLNSNDPGLRAAFEKNYTPKFYKRFPIAAYTPDSTAVVFDITAMVFEMGPHNNNLTPPKEGSKEEKEKTSLGRIKSFTDNASIEISQEVEVMQQILIFRFKLGEVSTTSNVSILLLPEEQMSPRIQDSRIGVFWSMDANTPTATSKHEISSIEDGMRPYILANRWRLEPTDIAAWKKGVTVDVKKPIVWYVDNTFPAEWKSSIRKGVLVWNKAFEKIGLKNVMQVRDFPTEEEDPSFDPDNLKYSCIRYSPSATMNAMGPSWVDPVTGEILNASVIVYNDIIKLINNWRFVQTAQVDERVRTKKMPQDVVDESMIYVIAHEIGHTLGLMHNMGASSAFPVDSLRSISFTQKYGTTPSIMDYARHNYVAQPEDKGVKLTPPDLGVYDEYVIQWLYKPVPEAKDMWEEAEIAGRLLDEKAGDPFYRYGRQQIQSQGFSQYDPSALTEDLGDDPIKAGNYGIKNLKYILPRVNEWIEEDENTSHRQSLYNQIVNQYYRYLTNTLCQIGGIYLTEVKDGTPGKPAIPVDRERQKSSLSWVLKELRSCDWINNPQLTEKFPLHTKMSAKICSLVASNLLTTIPTNVTLSSHIAPEKTAYTIREYFDDLYNEVFFSTLQNRKLTDEEKILQRAIVTAMAKPMIAEKNAQKITSDPIISIETSLPSLEELRFLGLIHPALQDRFDAQLEYIEEKFGKGAVASALLTEQFGESRLPFQRTVDVNNISEINVYKQTMISKIDKLLKSKLNNAHVEDLAHYEYLWRQTRNALTIN</sequence>
<keyword evidence="2" id="KW-0732">Signal</keyword>
<dbReference type="GO" id="GO:0008237">
    <property type="term" value="F:metallopeptidase activity"/>
    <property type="evidence" value="ECO:0007669"/>
    <property type="project" value="InterPro"/>
</dbReference>
<dbReference type="Proteomes" id="UP000270673">
    <property type="component" value="Chromosome"/>
</dbReference>
<feature type="domain" description="EcxA zinc-binding" evidence="3">
    <location>
        <begin position="442"/>
        <end position="750"/>
    </location>
</feature>
<dbReference type="InterPro" id="IPR024079">
    <property type="entry name" value="MetalloPept_cat_dom_sf"/>
</dbReference>
<evidence type="ECO:0000259" key="3">
    <source>
        <dbReference type="Pfam" id="PF16313"/>
    </source>
</evidence>
<proteinExistence type="predicted"/>
<dbReference type="InterPro" id="IPR032534">
    <property type="entry name" value="EcxA_zinc-bd"/>
</dbReference>
<organism evidence="5 6">
    <name type="scientific">Butyricimonas faecalis</name>
    <dbReference type="NCBI Taxonomy" id="2093856"/>
    <lineage>
        <taxon>Bacteria</taxon>
        <taxon>Pseudomonadati</taxon>
        <taxon>Bacteroidota</taxon>
        <taxon>Bacteroidia</taxon>
        <taxon>Bacteroidales</taxon>
        <taxon>Odoribacteraceae</taxon>
        <taxon>Butyricimonas</taxon>
    </lineage>
</organism>
<dbReference type="Gene3D" id="3.40.390.10">
    <property type="entry name" value="Collagenase (Catalytic Domain)"/>
    <property type="match status" value="1"/>
</dbReference>
<evidence type="ECO:0000313" key="6">
    <source>
        <dbReference type="Proteomes" id="UP000270673"/>
    </source>
</evidence>
<dbReference type="CDD" id="cd04276">
    <property type="entry name" value="ZnMc_MMP_like_2"/>
    <property type="match status" value="1"/>
</dbReference>
<dbReference type="Pfam" id="PF17148">
    <property type="entry name" value="DUF5117"/>
    <property type="match status" value="1"/>
</dbReference>
<dbReference type="Pfam" id="PF16313">
    <property type="entry name" value="DUF4953"/>
    <property type="match status" value="1"/>
</dbReference>
<feature type="domain" description="DUF5117" evidence="4">
    <location>
        <begin position="126"/>
        <end position="308"/>
    </location>
</feature>
<name>A0A3S9VWC7_9BACT</name>